<dbReference type="SUPFAM" id="SSF53756">
    <property type="entry name" value="UDP-Glycosyltransferase/glycogen phosphorylase"/>
    <property type="match status" value="1"/>
</dbReference>
<reference evidence="2 3" key="1">
    <citation type="submission" date="2016-10" db="EMBL/GenBank/DDBJ databases">
        <authorList>
            <person name="de Groot N.N."/>
        </authorList>
    </citation>
    <scope>NUCLEOTIDE SEQUENCE [LARGE SCALE GENOMIC DNA]</scope>
    <source>
        <strain evidence="2 3">ATCC 700224</strain>
    </source>
</reference>
<dbReference type="RefSeq" id="WP_092784940.1">
    <property type="nucleotide sequence ID" value="NZ_FNAP01000005.1"/>
</dbReference>
<gene>
    <name evidence="2" type="ORF">SAMN05421720_10554</name>
</gene>
<dbReference type="CDD" id="cd03814">
    <property type="entry name" value="GT4-like"/>
    <property type="match status" value="1"/>
</dbReference>
<dbReference type="EMBL" id="FNAP01000005">
    <property type="protein sequence ID" value="SDE26935.1"/>
    <property type="molecule type" value="Genomic_DNA"/>
</dbReference>
<name>A0A1G7BKV6_9PROT</name>
<dbReference type="PANTHER" id="PTHR45947">
    <property type="entry name" value="SULFOQUINOVOSYL TRANSFERASE SQD2"/>
    <property type="match status" value="1"/>
</dbReference>
<accession>A0A1G7BKV6</accession>
<protein>
    <submittedName>
        <fullName evidence="2">Glycosyltransferase involved in cell wall bisynthesis</fullName>
    </submittedName>
</protein>
<feature type="domain" description="Glycosyltransferase subfamily 4-like N-terminal" evidence="1">
    <location>
        <begin position="14"/>
        <end position="165"/>
    </location>
</feature>
<dbReference type="AlphaFoldDB" id="A0A1G7BKV6"/>
<proteinExistence type="predicted"/>
<keyword evidence="2" id="KW-0808">Transferase</keyword>
<dbReference type="InterPro" id="IPR028098">
    <property type="entry name" value="Glyco_trans_4-like_N"/>
</dbReference>
<keyword evidence="3" id="KW-1185">Reference proteome</keyword>
<dbReference type="GO" id="GO:0016757">
    <property type="term" value="F:glycosyltransferase activity"/>
    <property type="evidence" value="ECO:0007669"/>
    <property type="project" value="TreeGrafter"/>
</dbReference>
<dbReference type="Pfam" id="PF13439">
    <property type="entry name" value="Glyco_transf_4"/>
    <property type="match status" value="1"/>
</dbReference>
<dbReference type="PANTHER" id="PTHR45947:SF3">
    <property type="entry name" value="SULFOQUINOVOSYL TRANSFERASE SQD2"/>
    <property type="match status" value="1"/>
</dbReference>
<evidence type="ECO:0000313" key="3">
    <source>
        <dbReference type="Proteomes" id="UP000199412"/>
    </source>
</evidence>
<evidence type="ECO:0000259" key="1">
    <source>
        <dbReference type="Pfam" id="PF13439"/>
    </source>
</evidence>
<dbReference type="Pfam" id="PF13692">
    <property type="entry name" value="Glyco_trans_1_4"/>
    <property type="match status" value="1"/>
</dbReference>
<dbReference type="STRING" id="69960.SAMN05421720_10554"/>
<organism evidence="2 3">
    <name type="scientific">Rhodospira trueperi</name>
    <dbReference type="NCBI Taxonomy" id="69960"/>
    <lineage>
        <taxon>Bacteria</taxon>
        <taxon>Pseudomonadati</taxon>
        <taxon>Pseudomonadota</taxon>
        <taxon>Alphaproteobacteria</taxon>
        <taxon>Rhodospirillales</taxon>
        <taxon>Rhodospirillaceae</taxon>
        <taxon>Rhodospira</taxon>
    </lineage>
</organism>
<dbReference type="Gene3D" id="3.40.50.2000">
    <property type="entry name" value="Glycogen Phosphorylase B"/>
    <property type="match status" value="2"/>
</dbReference>
<sequence>MRICIVTDAWRPQINGVVRVVEAVRRALEADGHTVAVIEPGAFRTVPMPTYPEIRLAVRPRRKVRRMLAAFRPDAVHIATEGPLGLAARSACLAWGWPFTTAYHTRFPEYMHTRFRTPLSLTYAWMRRIHRPATRVLVPAASTRAELDRRGLRRLRVWSHGVDTAVFRPVDPGAAPFADLPRPIFLFLGRIAIEKNLPAFLDLDLPGSKVVAGVGPALDGLRRRYPDVFFTQPPDDEAIARCYSAADVLVFPSLTDTFGLVMLEALACGLPVAAFPVAGPRDVLADDNPDNPVGVLDDDLRRAALAALDLDRNACRAHALRHGWPAVAAQFLEALAPIPETAHTLNETASVMADRELAFDLHLDLDFEPDPLRAAGPGSRR</sequence>
<dbReference type="InterPro" id="IPR050194">
    <property type="entry name" value="Glycosyltransferase_grp1"/>
</dbReference>
<evidence type="ECO:0000313" key="2">
    <source>
        <dbReference type="EMBL" id="SDE26935.1"/>
    </source>
</evidence>
<dbReference type="OrthoDB" id="9802525at2"/>
<dbReference type="Proteomes" id="UP000199412">
    <property type="component" value="Unassembled WGS sequence"/>
</dbReference>